<organism evidence="1 2">
    <name type="scientific">Hibiscus sabdariffa</name>
    <name type="common">roselle</name>
    <dbReference type="NCBI Taxonomy" id="183260"/>
    <lineage>
        <taxon>Eukaryota</taxon>
        <taxon>Viridiplantae</taxon>
        <taxon>Streptophyta</taxon>
        <taxon>Embryophyta</taxon>
        <taxon>Tracheophyta</taxon>
        <taxon>Spermatophyta</taxon>
        <taxon>Magnoliopsida</taxon>
        <taxon>eudicotyledons</taxon>
        <taxon>Gunneridae</taxon>
        <taxon>Pentapetalae</taxon>
        <taxon>rosids</taxon>
        <taxon>malvids</taxon>
        <taxon>Malvales</taxon>
        <taxon>Malvaceae</taxon>
        <taxon>Malvoideae</taxon>
        <taxon>Hibiscus</taxon>
    </lineage>
</organism>
<evidence type="ECO:0000313" key="2">
    <source>
        <dbReference type="Proteomes" id="UP001396334"/>
    </source>
</evidence>
<evidence type="ECO:0000313" key="1">
    <source>
        <dbReference type="EMBL" id="KAK9008158.1"/>
    </source>
</evidence>
<proteinExistence type="predicted"/>
<keyword evidence="2" id="KW-1185">Reference proteome</keyword>
<accession>A0ABR2R5E7</accession>
<dbReference type="EMBL" id="JBBPBN010000026">
    <property type="protein sequence ID" value="KAK9008158.1"/>
    <property type="molecule type" value="Genomic_DNA"/>
</dbReference>
<comment type="caution">
    <text evidence="1">The sequence shown here is derived from an EMBL/GenBank/DDBJ whole genome shotgun (WGS) entry which is preliminary data.</text>
</comment>
<dbReference type="Proteomes" id="UP001396334">
    <property type="component" value="Unassembled WGS sequence"/>
</dbReference>
<name>A0ABR2R5E7_9ROSI</name>
<reference evidence="1 2" key="1">
    <citation type="journal article" date="2024" name="G3 (Bethesda)">
        <title>Genome assembly of Hibiscus sabdariffa L. provides insights into metabolisms of medicinal natural products.</title>
        <authorList>
            <person name="Kim T."/>
        </authorList>
    </citation>
    <scope>NUCLEOTIDE SEQUENCE [LARGE SCALE GENOMIC DNA]</scope>
    <source>
        <strain evidence="1">TK-2024</strain>
        <tissue evidence="1">Old leaves</tissue>
    </source>
</reference>
<gene>
    <name evidence="1" type="ORF">V6N11_075060</name>
</gene>
<sequence>MGVVRQNSSLFVKERAFTPFSFQTGKPPLFGRGFSFQTAVTYLVGFVCMLSSNQSFLHGIKIVCKFFTLGLWGFT</sequence>
<protein>
    <submittedName>
        <fullName evidence="1">Uncharacterized protein</fullName>
    </submittedName>
</protein>